<evidence type="ECO:0000259" key="1">
    <source>
        <dbReference type="Pfam" id="PF06985"/>
    </source>
</evidence>
<keyword evidence="3" id="KW-1185">Reference proteome</keyword>
<dbReference type="InterPro" id="IPR010730">
    <property type="entry name" value="HET"/>
</dbReference>
<evidence type="ECO:0000313" key="2">
    <source>
        <dbReference type="EMBL" id="KAF2402813.1"/>
    </source>
</evidence>
<dbReference type="OrthoDB" id="674604at2759"/>
<dbReference type="PANTHER" id="PTHR10622:SF10">
    <property type="entry name" value="HET DOMAIN-CONTAINING PROTEIN"/>
    <property type="match status" value="1"/>
</dbReference>
<reference evidence="2" key="1">
    <citation type="journal article" date="2020" name="Stud. Mycol.">
        <title>101 Dothideomycetes genomes: a test case for predicting lifestyles and emergence of pathogens.</title>
        <authorList>
            <person name="Haridas S."/>
            <person name="Albert R."/>
            <person name="Binder M."/>
            <person name="Bloem J."/>
            <person name="Labutti K."/>
            <person name="Salamov A."/>
            <person name="Andreopoulos B."/>
            <person name="Baker S."/>
            <person name="Barry K."/>
            <person name="Bills G."/>
            <person name="Bluhm B."/>
            <person name="Cannon C."/>
            <person name="Castanera R."/>
            <person name="Culley D."/>
            <person name="Daum C."/>
            <person name="Ezra D."/>
            <person name="Gonzalez J."/>
            <person name="Henrissat B."/>
            <person name="Kuo A."/>
            <person name="Liang C."/>
            <person name="Lipzen A."/>
            <person name="Lutzoni F."/>
            <person name="Magnuson J."/>
            <person name="Mondo S."/>
            <person name="Nolan M."/>
            <person name="Ohm R."/>
            <person name="Pangilinan J."/>
            <person name="Park H.-J."/>
            <person name="Ramirez L."/>
            <person name="Alfaro M."/>
            <person name="Sun H."/>
            <person name="Tritt A."/>
            <person name="Yoshinaga Y."/>
            <person name="Zwiers L.-H."/>
            <person name="Turgeon B."/>
            <person name="Goodwin S."/>
            <person name="Spatafora J."/>
            <person name="Crous P."/>
            <person name="Grigoriev I."/>
        </authorList>
    </citation>
    <scope>NUCLEOTIDE SEQUENCE</scope>
    <source>
        <strain evidence="2">CBS 262.69</strain>
    </source>
</reference>
<name>A0A6G1I3C9_9PEZI</name>
<proteinExistence type="predicted"/>
<accession>A0A6G1I3C9</accession>
<dbReference type="PANTHER" id="PTHR10622">
    <property type="entry name" value="HET DOMAIN-CONTAINING PROTEIN"/>
    <property type="match status" value="1"/>
</dbReference>
<feature type="domain" description="Heterokaryon incompatibility" evidence="1">
    <location>
        <begin position="52"/>
        <end position="97"/>
    </location>
</feature>
<dbReference type="Pfam" id="PF06985">
    <property type="entry name" value="HET"/>
    <property type="match status" value="1"/>
</dbReference>
<sequence length="245" mass="28819">MRVINVHTRELEQLDPRYEQFPIVSHKWGKTEDKVTFQDYSTPEAKDKKDSDNIYFVWIDTVCIDKSSSTELSEAINSMFQWYSDAQVCYAYLDNVHDRDLQEFAESKWFTRGWTLQELIAPWEVCFYDSSWNEFGSRLSLLEEIMEITRISRDTLVPQDSYHRYIPIADRLRRKSVAHRMSCAAGCFTTRVEDEAYCLLVIFQINMPLLYGEGRKAFIRLQEEIVKTTADHSILALGLRLKLNI</sequence>
<dbReference type="AlphaFoldDB" id="A0A6G1I3C9"/>
<dbReference type="Proteomes" id="UP000799640">
    <property type="component" value="Unassembled WGS sequence"/>
</dbReference>
<dbReference type="EMBL" id="ML996690">
    <property type="protein sequence ID" value="KAF2402813.1"/>
    <property type="molecule type" value="Genomic_DNA"/>
</dbReference>
<protein>
    <recommendedName>
        <fullName evidence="1">Heterokaryon incompatibility domain-containing protein</fullName>
    </recommendedName>
</protein>
<organism evidence="2 3">
    <name type="scientific">Trichodelitschia bisporula</name>
    <dbReference type="NCBI Taxonomy" id="703511"/>
    <lineage>
        <taxon>Eukaryota</taxon>
        <taxon>Fungi</taxon>
        <taxon>Dikarya</taxon>
        <taxon>Ascomycota</taxon>
        <taxon>Pezizomycotina</taxon>
        <taxon>Dothideomycetes</taxon>
        <taxon>Dothideomycetes incertae sedis</taxon>
        <taxon>Phaeotrichales</taxon>
        <taxon>Phaeotrichaceae</taxon>
        <taxon>Trichodelitschia</taxon>
    </lineage>
</organism>
<gene>
    <name evidence="2" type="ORF">EJ06DRAFT_536366</name>
</gene>
<evidence type="ECO:0000313" key="3">
    <source>
        <dbReference type="Proteomes" id="UP000799640"/>
    </source>
</evidence>